<accession>A0A8H3HYS1</accession>
<feature type="domain" description="Zinc finger DNA-directed DNA polymerase family B alpha" evidence="18">
    <location>
        <begin position="996"/>
        <end position="1141"/>
    </location>
</feature>
<protein>
    <recommendedName>
        <fullName evidence="12">DNA polymerase</fullName>
        <ecNumber evidence="12">2.7.7.7</ecNumber>
    </recommendedName>
</protein>
<evidence type="ECO:0000256" key="3">
    <source>
        <dbReference type="ARBA" id="ARBA00022679"/>
    </source>
</evidence>
<dbReference type="InterPro" id="IPR006133">
    <property type="entry name" value="DNA-dir_DNA_pol_B_exonuc"/>
</dbReference>
<dbReference type="InterPro" id="IPR012337">
    <property type="entry name" value="RNaseH-like_sf"/>
</dbReference>
<dbReference type="EMBL" id="CAJNJQ010000923">
    <property type="protein sequence ID" value="CAE7109127.1"/>
    <property type="molecule type" value="Genomic_DNA"/>
</dbReference>
<gene>
    <name evidence="19" type="ORF">RDB_LOCUS46809</name>
</gene>
<dbReference type="EC" id="2.7.7.7" evidence="12"/>
<dbReference type="Pfam" id="PF03313">
    <property type="entry name" value="SDH_alpha"/>
    <property type="match status" value="1"/>
</dbReference>
<dbReference type="InterPro" id="IPR023211">
    <property type="entry name" value="DNA_pol_palm_dom_sf"/>
</dbReference>
<dbReference type="Gene3D" id="3.30.1330.90">
    <property type="entry name" value="D-3-phosphoglycerate dehydrogenase, domain 3"/>
    <property type="match status" value="1"/>
</dbReference>
<dbReference type="GO" id="GO:0051539">
    <property type="term" value="F:4 iron, 4 sulfur cluster binding"/>
    <property type="evidence" value="ECO:0007669"/>
    <property type="project" value="InterPro"/>
</dbReference>
<dbReference type="PRINTS" id="PR00106">
    <property type="entry name" value="DNAPOLB"/>
</dbReference>
<evidence type="ECO:0000256" key="12">
    <source>
        <dbReference type="RuleBase" id="RU000442"/>
    </source>
</evidence>
<keyword evidence="10 12" id="KW-0238">DNA-binding</keyword>
<dbReference type="SMART" id="SM00486">
    <property type="entry name" value="POLBc"/>
    <property type="match status" value="1"/>
</dbReference>
<feature type="domain" description="DNA-directed DNA polymerase family B exonuclease" evidence="15">
    <location>
        <begin position="214"/>
        <end position="449"/>
    </location>
</feature>
<feature type="compositionally biased region" description="Low complexity" evidence="13">
    <location>
        <begin position="1609"/>
        <end position="1618"/>
    </location>
</feature>
<dbReference type="InterPro" id="IPR005131">
    <property type="entry name" value="Ser_deHydtase_bsu"/>
</dbReference>
<evidence type="ECO:0000256" key="10">
    <source>
        <dbReference type="ARBA" id="ARBA00023125"/>
    </source>
</evidence>
<feature type="region of interest" description="Disordered" evidence="13">
    <location>
        <begin position="1581"/>
        <end position="1619"/>
    </location>
</feature>
<keyword evidence="11" id="KW-0539">Nucleus</keyword>
<keyword evidence="4 12" id="KW-0548">Nucleotidyltransferase</keyword>
<dbReference type="NCBIfam" id="TIGR00592">
    <property type="entry name" value="pol2"/>
    <property type="match status" value="1"/>
</dbReference>
<dbReference type="Pfam" id="PF03104">
    <property type="entry name" value="DNA_pol_B_exo1"/>
    <property type="match status" value="1"/>
</dbReference>
<dbReference type="InterPro" id="IPR005130">
    <property type="entry name" value="Ser_deHydtase-like_asu"/>
</dbReference>
<dbReference type="SUPFAM" id="SSF56672">
    <property type="entry name" value="DNA/RNA polymerases"/>
    <property type="match status" value="1"/>
</dbReference>
<dbReference type="InterPro" id="IPR006134">
    <property type="entry name" value="DNA-dir_DNA_pol_B_multi_dom"/>
</dbReference>
<evidence type="ECO:0000256" key="9">
    <source>
        <dbReference type="ARBA" id="ARBA00022932"/>
    </source>
</evidence>
<keyword evidence="3 12" id="KW-0808">Transferase</keyword>
<evidence type="ECO:0000256" key="5">
    <source>
        <dbReference type="ARBA" id="ARBA00022705"/>
    </source>
</evidence>
<dbReference type="InterPro" id="IPR038256">
    <property type="entry name" value="Pol_alpha_znc_sf"/>
</dbReference>
<dbReference type="Gene3D" id="1.10.3200.20">
    <property type="entry name" value="DNA Polymerase alpha, zinc finger"/>
    <property type="match status" value="1"/>
</dbReference>
<dbReference type="InterPro" id="IPR043502">
    <property type="entry name" value="DNA/RNA_pol_sf"/>
</dbReference>
<evidence type="ECO:0000256" key="8">
    <source>
        <dbReference type="ARBA" id="ARBA00022833"/>
    </source>
</evidence>
<dbReference type="Pfam" id="PF08996">
    <property type="entry name" value="zf-DNA_Pol"/>
    <property type="match status" value="1"/>
</dbReference>
<evidence type="ECO:0000259" key="16">
    <source>
        <dbReference type="Pfam" id="PF03313"/>
    </source>
</evidence>
<name>A0A8H3HYS1_9AGAM</name>
<dbReference type="PANTHER" id="PTHR45861:SF1">
    <property type="entry name" value="DNA POLYMERASE ALPHA CATALYTIC SUBUNIT"/>
    <property type="match status" value="1"/>
</dbReference>
<evidence type="ECO:0000259" key="15">
    <source>
        <dbReference type="Pfam" id="PF03104"/>
    </source>
</evidence>
<dbReference type="PANTHER" id="PTHR45861">
    <property type="entry name" value="DNA POLYMERASE ALPHA CATALYTIC SUBUNIT"/>
    <property type="match status" value="1"/>
</dbReference>
<keyword evidence="5 12" id="KW-0235">DNA replication</keyword>
<evidence type="ECO:0000313" key="20">
    <source>
        <dbReference type="Proteomes" id="UP000663827"/>
    </source>
</evidence>
<dbReference type="GO" id="GO:0008270">
    <property type="term" value="F:zinc ion binding"/>
    <property type="evidence" value="ECO:0007669"/>
    <property type="project" value="UniProtKB-KW"/>
</dbReference>
<evidence type="ECO:0000313" key="19">
    <source>
        <dbReference type="EMBL" id="CAE7109127.1"/>
    </source>
</evidence>
<dbReference type="GO" id="GO:0003682">
    <property type="term" value="F:chromatin binding"/>
    <property type="evidence" value="ECO:0007669"/>
    <property type="project" value="TreeGrafter"/>
</dbReference>
<evidence type="ECO:0000256" key="7">
    <source>
        <dbReference type="ARBA" id="ARBA00022771"/>
    </source>
</evidence>
<dbReference type="InterPro" id="IPR045846">
    <property type="entry name" value="POLBc_alpha"/>
</dbReference>
<dbReference type="Gene3D" id="2.40.50.730">
    <property type="match status" value="1"/>
</dbReference>
<dbReference type="SUPFAM" id="SSF53098">
    <property type="entry name" value="Ribonuclease H-like"/>
    <property type="match status" value="1"/>
</dbReference>
<dbReference type="GO" id="GO:0006094">
    <property type="term" value="P:gluconeogenesis"/>
    <property type="evidence" value="ECO:0007669"/>
    <property type="project" value="InterPro"/>
</dbReference>
<keyword evidence="8" id="KW-0862">Zinc</keyword>
<dbReference type="FunFam" id="1.10.132.60:FF:000004">
    <property type="entry name" value="DNA polymerase"/>
    <property type="match status" value="1"/>
</dbReference>
<proteinExistence type="inferred from homology"/>
<dbReference type="GO" id="GO:0000166">
    <property type="term" value="F:nucleotide binding"/>
    <property type="evidence" value="ECO:0007669"/>
    <property type="project" value="InterPro"/>
</dbReference>
<keyword evidence="9 12" id="KW-0239">DNA-directed DNA polymerase</keyword>
<evidence type="ECO:0000259" key="17">
    <source>
        <dbReference type="Pfam" id="PF03315"/>
    </source>
</evidence>
<comment type="catalytic activity">
    <reaction evidence="12">
        <text>DNA(n) + a 2'-deoxyribonucleoside 5'-triphosphate = DNA(n+1) + diphosphate</text>
        <dbReference type="Rhea" id="RHEA:22508"/>
        <dbReference type="Rhea" id="RHEA-COMP:17339"/>
        <dbReference type="Rhea" id="RHEA-COMP:17340"/>
        <dbReference type="ChEBI" id="CHEBI:33019"/>
        <dbReference type="ChEBI" id="CHEBI:61560"/>
        <dbReference type="ChEBI" id="CHEBI:173112"/>
        <dbReference type="EC" id="2.7.7.7"/>
    </reaction>
</comment>
<dbReference type="PROSITE" id="PS00116">
    <property type="entry name" value="DNA_POLYMERASE_B"/>
    <property type="match status" value="1"/>
</dbReference>
<dbReference type="GO" id="GO:0003941">
    <property type="term" value="F:L-serine ammonia-lyase activity"/>
    <property type="evidence" value="ECO:0007669"/>
    <property type="project" value="InterPro"/>
</dbReference>
<dbReference type="GO" id="GO:0005658">
    <property type="term" value="C:alpha DNA polymerase:primase complex"/>
    <property type="evidence" value="ECO:0007669"/>
    <property type="project" value="UniProtKB-ARBA"/>
</dbReference>
<dbReference type="GO" id="GO:0006273">
    <property type="term" value="P:lagging strand elongation"/>
    <property type="evidence" value="ECO:0007669"/>
    <property type="project" value="TreeGrafter"/>
</dbReference>
<evidence type="ECO:0000256" key="6">
    <source>
        <dbReference type="ARBA" id="ARBA00022723"/>
    </source>
</evidence>
<reference evidence="19" key="1">
    <citation type="submission" date="2021-01" db="EMBL/GenBank/DDBJ databases">
        <authorList>
            <person name="Kaushik A."/>
        </authorList>
    </citation>
    <scope>NUCLEOTIDE SEQUENCE</scope>
    <source>
        <strain evidence="19">AG5</strain>
    </source>
</reference>
<dbReference type="InterPro" id="IPR017964">
    <property type="entry name" value="DNA-dir_DNA_pol_B_CS"/>
</dbReference>
<dbReference type="Pfam" id="PF00136">
    <property type="entry name" value="DNA_pol_B"/>
    <property type="match status" value="1"/>
</dbReference>
<feature type="domain" description="Serine dehydratase beta chain" evidence="17">
    <location>
        <begin position="1478"/>
        <end position="1562"/>
    </location>
</feature>
<sequence length="1997" mass="220080">MDEPEVGKGKAKLANVLASGRAVKVEPKSEPVDVKPPAWLELHASLNASAVNEPETLGSDKPGAIVSNDVKALEEDGSLRMFWLDYLELDSRLYLVGKVIDKAQSTNKVTKWASCCVAVEGIERNLFVLPRKYRMEFGHETDSPPEEDDVYDEFDQLRQKHGIKKWGAKFVPRKYAFGEVGIPEGESQWMKVVYGYDEPALPMDLSGATFGRVLGTNTSAFELFVLKRKIMGPCWLEIKECELSSKGFSWCKLEVIVRDPKIVNPLSEDVVMPVPPLTIVSLATRTVVNHKENKREIVCASMRIWENSNIEDSNPPEKQPSMVHTVVRPLGKLPTGFEAKVRSEKAAVKPMANEKMMLNNLLATLHKHDPDVIVGHEFSGFTLDILLLRMRELKLDHWSRLGRFRRSRWMNIGKQGTNIKFMQGRLLCDLASDGAKSMIQSTSWSLTEMCQSQLKITREDIDPDDTASFFDATVSSPDRLLHFVQHCELDAFLQMALAHKIQMLPLTRQLTNLAGNSWNKTLNGGRAERNEYILLHEFHRLKYVPPDKTWAKKSTAVKVEAEDEGGTAPVVAKSKRDKYKGGLVFEPKRGLWDKYILVMDFNSLYPSIIQEYNIDFTTVDKTDDDSAEVKIPAVPDSDVPLGVLPRLIATLVNRRKQVKSLMKDRNATQSQLVQWDIKQKALKLTANSMYGCLGFEYSRFYARPLAALTTFKGREILTHTRELAEGLSLDVIYGDTDSIFVNSNVTDLPDALKIANDLKKAVNDRYRLLEIDLDGIFRRMLLLQKKKYAAVKVEEMNASSKEIKGLDMKRREYCVLSKSVSEYTLDQILSGDDAETVVERIHEYLRFMGENIRSGKVEMEDFIVFKRLGKAPEDYPKDNSLPHVHVAKRMKERGGHARIGDVIPYIFCLGGDGTSVKTGQADRAYHPDELRKTDSELKIDFEYYISQQILPPVERLCDPIEGTDRARLAECLGLDPSRFQASVPVVDDDPYRTLDSQIPDKERFREAARFIVRCRKCAGSAVFSPVGATEVPVITPAGVRCPGCSEELSLASVQVQLENQLRQQINQYYSGWLVCEDATCGNRSRGMSVYGKRCLNPGCAAKGPVSYEYSDLKLYNQLLYYASLFDGHKAIEKAVGTSRHASASFVSARPLSRTRSTTTIKRQAQIFALKDYADFQISTGVAGDALARAEAVFKTPLDGVDLASVSDDDLDNLNTMRGAASKFETTDFNPAIEAATGEDADALQRGKIANKVLKNLGSVMVASIKEAKAKAAGEDASEFTTKIAEETKKMNKNAATDKADAGKALATPLKAGARRVRSVKFVRMMRYTGIKRQSLMPLRDYEDFQISTGTAGDALARAEAVFKTPFDGVNLADVSDEDLDNLNTMRGAASKFETTDFNPAIKAASGEEADALQRGKIANKVLKNLGSVMVASIKEAKAKAAGEDASKFTATIEEETKKMNKNAATDKADAGKALATVSSDPETIDTGTINSRYDAILENKSLNLGGVRRIKYDMDRDMLWRWDQVLKTHPNGMRFSVFGEEGELLATNEYFSVGGGFVVNDKTKVDENLFYKGVHKHKVDPARLSQTHGQDLPLPAIDGPRPETEGENPSSPSQSQPPYLFHNGASLLEMARKHNKTIAQLVYDNELHYLTPVEIRKKILKIWTTMDECIRTGVSSTEAELPGRLRLRRRAPMLYKRLMRGFYPALYGGTGGPAIGAPSISPALANPVVETGGFGEDAIESADRPSHPNRFDFDVSGVNEPDDSGSFGKAATRRPVRVVGSFDHAILPMPARKAVFPAMDFLSCYAIAVNEVNAAGGRIVTSPTNGASGVIPGVLKYIVEFISEDPEKDIATFLLTAAAIGMLFKRGSTISAAEGCQAEVGVACSMAAAGFAACMGASPEVITQAAEIGIEHNLGLTCDPIDGLVQVPCIERNSLGAVKAVTAAQLALASDGVHSVTLDEAIEAMRLTAQDMSVKYKETSLSGLATTVKIPLTSPAC</sequence>
<dbReference type="InterPro" id="IPR015088">
    <property type="entry name" value="Znf_DNA-dir_DNA_pol_B_alpha"/>
</dbReference>
<comment type="subcellular location">
    <subcellularLocation>
        <location evidence="1">Nucleus</location>
    </subcellularLocation>
</comment>
<dbReference type="Gene3D" id="3.90.1600.10">
    <property type="entry name" value="Palm domain of DNA polymerase"/>
    <property type="match status" value="2"/>
</dbReference>
<evidence type="ECO:0000256" key="4">
    <source>
        <dbReference type="ARBA" id="ARBA00022695"/>
    </source>
</evidence>
<evidence type="ECO:0000259" key="18">
    <source>
        <dbReference type="Pfam" id="PF08996"/>
    </source>
</evidence>
<dbReference type="Proteomes" id="UP000663827">
    <property type="component" value="Unassembled WGS sequence"/>
</dbReference>
<dbReference type="GO" id="GO:1902975">
    <property type="term" value="P:mitotic DNA replication initiation"/>
    <property type="evidence" value="ECO:0007669"/>
    <property type="project" value="InterPro"/>
</dbReference>
<comment type="similarity">
    <text evidence="2 12">Belongs to the DNA polymerase type-B family.</text>
</comment>
<dbReference type="SUPFAM" id="SSF143548">
    <property type="entry name" value="Serine metabolism enzymes domain"/>
    <property type="match status" value="1"/>
</dbReference>
<dbReference type="InterPro" id="IPR029009">
    <property type="entry name" value="ASB_dom_sf"/>
</dbReference>
<dbReference type="GO" id="GO:0003887">
    <property type="term" value="F:DNA-directed DNA polymerase activity"/>
    <property type="evidence" value="ECO:0007669"/>
    <property type="project" value="UniProtKB-KW"/>
</dbReference>
<dbReference type="FunFam" id="3.30.420.10:FF:000036">
    <property type="entry name" value="DNA polymerase"/>
    <property type="match status" value="1"/>
</dbReference>
<keyword evidence="6" id="KW-0479">Metal-binding</keyword>
<dbReference type="InterPro" id="IPR036397">
    <property type="entry name" value="RNaseH_sf"/>
</dbReference>
<evidence type="ECO:0000256" key="13">
    <source>
        <dbReference type="SAM" id="MobiDB-lite"/>
    </source>
</evidence>
<dbReference type="Gene3D" id="3.30.70.2820">
    <property type="match status" value="1"/>
</dbReference>
<dbReference type="GO" id="GO:0003688">
    <property type="term" value="F:DNA replication origin binding"/>
    <property type="evidence" value="ECO:0007669"/>
    <property type="project" value="TreeGrafter"/>
</dbReference>
<dbReference type="GO" id="GO:0003697">
    <property type="term" value="F:single-stranded DNA binding"/>
    <property type="evidence" value="ECO:0007669"/>
    <property type="project" value="TreeGrafter"/>
</dbReference>
<feature type="domain" description="DNA-directed DNA polymerase family B multifunctional" evidence="14">
    <location>
        <begin position="517"/>
        <end position="960"/>
    </location>
</feature>
<dbReference type="Gene3D" id="3.30.420.10">
    <property type="entry name" value="Ribonuclease H-like superfamily/Ribonuclease H"/>
    <property type="match status" value="1"/>
</dbReference>
<dbReference type="InterPro" id="IPR042087">
    <property type="entry name" value="DNA_pol_B_thumb"/>
</dbReference>
<dbReference type="CDD" id="cd05532">
    <property type="entry name" value="POLBc_alpha"/>
    <property type="match status" value="1"/>
</dbReference>
<dbReference type="InterPro" id="IPR006172">
    <property type="entry name" value="DNA-dir_DNA_pol_B"/>
</dbReference>
<dbReference type="Pfam" id="PF03315">
    <property type="entry name" value="SDH_beta"/>
    <property type="match status" value="1"/>
</dbReference>
<evidence type="ECO:0000259" key="14">
    <source>
        <dbReference type="Pfam" id="PF00136"/>
    </source>
</evidence>
<evidence type="ECO:0000256" key="2">
    <source>
        <dbReference type="ARBA" id="ARBA00005755"/>
    </source>
</evidence>
<evidence type="ECO:0000256" key="1">
    <source>
        <dbReference type="ARBA" id="ARBA00004123"/>
    </source>
</evidence>
<keyword evidence="7" id="KW-0863">Zinc-finger</keyword>
<dbReference type="Gene3D" id="1.10.132.60">
    <property type="entry name" value="DNA polymerase family B, C-terminal domain"/>
    <property type="match status" value="1"/>
</dbReference>
<dbReference type="GO" id="GO:0006272">
    <property type="term" value="P:leading strand elongation"/>
    <property type="evidence" value="ECO:0007669"/>
    <property type="project" value="TreeGrafter"/>
</dbReference>
<dbReference type="FunFam" id="3.30.70.2820:FF:000001">
    <property type="entry name" value="DNA polymerase"/>
    <property type="match status" value="1"/>
</dbReference>
<organism evidence="19 20">
    <name type="scientific">Rhizoctonia solani</name>
    <dbReference type="NCBI Taxonomy" id="456999"/>
    <lineage>
        <taxon>Eukaryota</taxon>
        <taxon>Fungi</taxon>
        <taxon>Dikarya</taxon>
        <taxon>Basidiomycota</taxon>
        <taxon>Agaricomycotina</taxon>
        <taxon>Agaricomycetes</taxon>
        <taxon>Cantharellales</taxon>
        <taxon>Ceratobasidiaceae</taxon>
        <taxon>Rhizoctonia</taxon>
    </lineage>
</organism>
<evidence type="ECO:0000256" key="11">
    <source>
        <dbReference type="ARBA" id="ARBA00023242"/>
    </source>
</evidence>
<dbReference type="GO" id="GO:0006281">
    <property type="term" value="P:DNA repair"/>
    <property type="evidence" value="ECO:0007669"/>
    <property type="project" value="UniProtKB-ARBA"/>
</dbReference>
<comment type="caution">
    <text evidence="19">The sequence shown here is derived from an EMBL/GenBank/DDBJ whole genome shotgun (WGS) entry which is preliminary data.</text>
</comment>
<dbReference type="CDD" id="cd05776">
    <property type="entry name" value="DNA_polB_alpha_exo"/>
    <property type="match status" value="1"/>
</dbReference>
<feature type="domain" description="Serine dehydratase-like alpha subunit" evidence="16">
    <location>
        <begin position="1633"/>
        <end position="1985"/>
    </location>
</feature>